<feature type="compositionally biased region" description="Polar residues" evidence="1">
    <location>
        <begin position="408"/>
        <end position="423"/>
    </location>
</feature>
<feature type="region of interest" description="Disordered" evidence="1">
    <location>
        <begin position="716"/>
        <end position="768"/>
    </location>
</feature>
<feature type="compositionally biased region" description="Polar residues" evidence="1">
    <location>
        <begin position="655"/>
        <end position="673"/>
    </location>
</feature>
<feature type="region of interest" description="Disordered" evidence="1">
    <location>
        <begin position="39"/>
        <end position="246"/>
    </location>
</feature>
<name>A0A9P4HPH4_9PEZI</name>
<reference evidence="2" key="1">
    <citation type="journal article" date="2020" name="Stud. Mycol.">
        <title>101 Dothideomycetes genomes: a test case for predicting lifestyles and emergence of pathogens.</title>
        <authorList>
            <person name="Haridas S."/>
            <person name="Albert R."/>
            <person name="Binder M."/>
            <person name="Bloem J."/>
            <person name="Labutti K."/>
            <person name="Salamov A."/>
            <person name="Andreopoulos B."/>
            <person name="Baker S."/>
            <person name="Barry K."/>
            <person name="Bills G."/>
            <person name="Bluhm B."/>
            <person name="Cannon C."/>
            <person name="Castanera R."/>
            <person name="Culley D."/>
            <person name="Daum C."/>
            <person name="Ezra D."/>
            <person name="Gonzalez J."/>
            <person name="Henrissat B."/>
            <person name="Kuo A."/>
            <person name="Liang C."/>
            <person name="Lipzen A."/>
            <person name="Lutzoni F."/>
            <person name="Magnuson J."/>
            <person name="Mondo S."/>
            <person name="Nolan M."/>
            <person name="Ohm R."/>
            <person name="Pangilinan J."/>
            <person name="Park H.-J."/>
            <person name="Ramirez L."/>
            <person name="Alfaro M."/>
            <person name="Sun H."/>
            <person name="Tritt A."/>
            <person name="Yoshinaga Y."/>
            <person name="Zwiers L.-H."/>
            <person name="Turgeon B."/>
            <person name="Goodwin S."/>
            <person name="Spatafora J."/>
            <person name="Crous P."/>
            <person name="Grigoriev I."/>
        </authorList>
    </citation>
    <scope>NUCLEOTIDE SEQUENCE</scope>
    <source>
        <strain evidence="2">CBS 121410</strain>
    </source>
</reference>
<accession>A0A9P4HPH4</accession>
<comment type="caution">
    <text evidence="2">The sequence shown here is derived from an EMBL/GenBank/DDBJ whole genome shotgun (WGS) entry which is preliminary data.</text>
</comment>
<feature type="compositionally biased region" description="Acidic residues" evidence="1">
    <location>
        <begin position="173"/>
        <end position="184"/>
    </location>
</feature>
<evidence type="ECO:0000313" key="2">
    <source>
        <dbReference type="EMBL" id="KAF2083241.1"/>
    </source>
</evidence>
<feature type="region of interest" description="Disordered" evidence="1">
    <location>
        <begin position="299"/>
        <end position="336"/>
    </location>
</feature>
<feature type="compositionally biased region" description="Basic and acidic residues" evidence="1">
    <location>
        <begin position="308"/>
        <end position="317"/>
    </location>
</feature>
<sequence>MATERLLMRAPWESRFFTGMSSARRPPIGTGQLDCTEELSYTEQPFKFSEDEAGEDEASSSSETHISCAESQQDEDPIIAHRRVEPQSPRAQPLKRKKPAILRGLESQSIIHLSEDDDETRASSPPAATSHGYVTRAARNGRQGVGKYDMKYHPMDSSLKPKYAAKRGHATEANDDESSSDEDKDGFRLENDSDNDDENPGPAKRLKTDGPSSTYVRRSGRALTQKPVNYNKEIHPQDSQLADTDDEAEITTKLPNRRNRIPPFSARTRLLQSIRIAKPSRSTFTATKAGPSAVPVKAARKSLTAERFPADQTHKGESSSLRRPHDPVDKRPGGSIRRFAEGLDVYELPPGHRYFSYDHLSHYISEPSIKVGISTDMDDDTPATPDNSMSALHCSPTAASMSHVEQVAPSSAQRQSSSINGPKSRSAGLVTDKFLRIPEAPSRESAERHAANVAGLIWISGDTTPTTIPQPAPSHNTVFTRTGVYGSDLPTEQEIIARSDQIMARVKTLNASTKGSPTSKTKNVKGYQSSVELSIAEQVEEILARGEQENIRGGSPKVTSSGKETPLKVHLDPPLSIEYVVVPDWCPMNSIEHDWPKENETPFGWLAPGPRTWRPDLYIDPHPRDNNEWEYWDYEEPNRLRPLRELTESFLPLEQPSSSSQHEYPSTGNTPREASQDPPSGLHTEPRHHEHASDAAILSEYPDVLGTVRDAHLTVSQSAALPETQEYAPRRSHMDEEESTAPDSPIDSHRGQSSPAAMAPIQDSHWTVRRATSLPALTNDRSLADRLARMQDGLNVIGSLDGESSQD</sequence>
<dbReference type="OrthoDB" id="5430111at2759"/>
<dbReference type="Proteomes" id="UP000799776">
    <property type="component" value="Unassembled WGS sequence"/>
</dbReference>
<keyword evidence="3" id="KW-1185">Reference proteome</keyword>
<protein>
    <submittedName>
        <fullName evidence="2">Uncharacterized protein</fullName>
    </submittedName>
</protein>
<proteinExistence type="predicted"/>
<feature type="region of interest" description="Disordered" evidence="1">
    <location>
        <begin position="653"/>
        <end position="692"/>
    </location>
</feature>
<gene>
    <name evidence="2" type="ORF">K490DRAFT_70004</name>
</gene>
<dbReference type="EMBL" id="ML978820">
    <property type="protein sequence ID" value="KAF2083241.1"/>
    <property type="molecule type" value="Genomic_DNA"/>
</dbReference>
<evidence type="ECO:0000256" key="1">
    <source>
        <dbReference type="SAM" id="MobiDB-lite"/>
    </source>
</evidence>
<feature type="region of interest" description="Disordered" evidence="1">
    <location>
        <begin position="401"/>
        <end position="427"/>
    </location>
</feature>
<organism evidence="2 3">
    <name type="scientific">Saccharata proteae CBS 121410</name>
    <dbReference type="NCBI Taxonomy" id="1314787"/>
    <lineage>
        <taxon>Eukaryota</taxon>
        <taxon>Fungi</taxon>
        <taxon>Dikarya</taxon>
        <taxon>Ascomycota</taxon>
        <taxon>Pezizomycotina</taxon>
        <taxon>Dothideomycetes</taxon>
        <taxon>Dothideomycetes incertae sedis</taxon>
        <taxon>Botryosphaeriales</taxon>
        <taxon>Saccharataceae</taxon>
        <taxon>Saccharata</taxon>
    </lineage>
</organism>
<feature type="compositionally biased region" description="Basic and acidic residues" evidence="1">
    <location>
        <begin position="323"/>
        <end position="332"/>
    </location>
</feature>
<dbReference type="AlphaFoldDB" id="A0A9P4HPH4"/>
<evidence type="ECO:0000313" key="3">
    <source>
        <dbReference type="Proteomes" id="UP000799776"/>
    </source>
</evidence>